<feature type="transmembrane region" description="Helical" evidence="7">
    <location>
        <begin position="55"/>
        <end position="77"/>
    </location>
</feature>
<dbReference type="RefSeq" id="WP_008592018.1">
    <property type="nucleotide sequence ID" value="NZ_AMPQ01000041.1"/>
</dbReference>
<evidence type="ECO:0000259" key="8">
    <source>
        <dbReference type="PROSITE" id="PS50850"/>
    </source>
</evidence>
<accession>K2GK07</accession>
<dbReference type="GO" id="GO:0022857">
    <property type="term" value="F:transmembrane transporter activity"/>
    <property type="evidence" value="ECO:0007669"/>
    <property type="project" value="InterPro"/>
</dbReference>
<evidence type="ECO:0000256" key="2">
    <source>
        <dbReference type="ARBA" id="ARBA00022448"/>
    </source>
</evidence>
<reference evidence="10 11" key="1">
    <citation type="journal article" date="2012" name="J. Bacteriol.">
        <title>Draft Genome Sequence of Salimicrobium sp. Strain MJ3, Isolated from Myulchi-Jeot, Korean Fermented Seafood.</title>
        <authorList>
            <person name="Lee S.H."/>
            <person name="Jung J.Y."/>
            <person name="Jeon C.O."/>
        </authorList>
    </citation>
    <scope>NUCLEOTIDE SEQUENCE [LARGE SCALE GENOMIC DNA]</scope>
    <source>
        <strain evidence="10 11">MJ3</strain>
    </source>
</reference>
<reference evidence="12" key="2">
    <citation type="submission" date="2015-06" db="EMBL/GenBank/DDBJ databases">
        <title>Salimicrobium jeotgali MJ3, isolated from Myulchi jeot, a traditional Korean fermented seafood.</title>
        <authorList>
            <person name="Kim K.H."/>
            <person name="Jeon C.O."/>
            <person name="Jin H.M."/>
        </authorList>
    </citation>
    <scope>NUCLEOTIDE SEQUENCE [LARGE SCALE GENOMIC DNA]</scope>
    <source>
        <strain evidence="12">MJ3</strain>
    </source>
</reference>
<reference evidence="9" key="3">
    <citation type="submission" date="2016-11" db="EMBL/GenBank/DDBJ databases">
        <title>Salimicrobium jeotgali MJ3, isolated from Myulchi jeot, a traditional Korean fermented seafood.</title>
        <authorList>
            <person name="Kim K.H."/>
            <person name="Jeon C.O."/>
            <person name="Jin H.M."/>
        </authorList>
    </citation>
    <scope>NUCLEOTIDE SEQUENCE</scope>
    <source>
        <strain evidence="9">MJ3</strain>
    </source>
</reference>
<dbReference type="PANTHER" id="PTHR23517">
    <property type="entry name" value="RESISTANCE PROTEIN MDTM, PUTATIVE-RELATED-RELATED"/>
    <property type="match status" value="1"/>
</dbReference>
<protein>
    <recommendedName>
        <fullName evidence="8">Major facilitator superfamily (MFS) profile domain-containing protein</fullName>
    </recommendedName>
</protein>
<evidence type="ECO:0000256" key="3">
    <source>
        <dbReference type="ARBA" id="ARBA00022475"/>
    </source>
</evidence>
<feature type="transmembrane region" description="Helical" evidence="7">
    <location>
        <begin position="355"/>
        <end position="377"/>
    </location>
</feature>
<organism evidence="10 11">
    <name type="scientific">Salimicrobium jeotgali</name>
    <dbReference type="NCBI Taxonomy" id="1230341"/>
    <lineage>
        <taxon>Bacteria</taxon>
        <taxon>Bacillati</taxon>
        <taxon>Bacillota</taxon>
        <taxon>Bacilli</taxon>
        <taxon>Bacillales</taxon>
        <taxon>Bacillaceae</taxon>
        <taxon>Salimicrobium</taxon>
    </lineage>
</organism>
<evidence type="ECO:0000313" key="10">
    <source>
        <dbReference type="EMBL" id="EKE30774.1"/>
    </source>
</evidence>
<keyword evidence="2" id="KW-0813">Transport</keyword>
<feature type="transmembrane region" description="Helical" evidence="7">
    <location>
        <begin position="295"/>
        <end position="313"/>
    </location>
</feature>
<comment type="subcellular location">
    <subcellularLocation>
        <location evidence="1">Cell membrane</location>
        <topology evidence="1">Multi-pass membrane protein</topology>
    </subcellularLocation>
</comment>
<feature type="transmembrane region" description="Helical" evidence="7">
    <location>
        <begin position="20"/>
        <end position="43"/>
    </location>
</feature>
<feature type="transmembrane region" description="Helical" evidence="7">
    <location>
        <begin position="383"/>
        <end position="404"/>
    </location>
</feature>
<evidence type="ECO:0000256" key="7">
    <source>
        <dbReference type="SAM" id="Phobius"/>
    </source>
</evidence>
<evidence type="ECO:0000256" key="1">
    <source>
        <dbReference type="ARBA" id="ARBA00004651"/>
    </source>
</evidence>
<dbReference type="eggNOG" id="COG2814">
    <property type="taxonomic scope" value="Bacteria"/>
</dbReference>
<dbReference type="PATRIC" id="fig|1230341.3.peg.2404"/>
<sequence>MNVFLIKIKNELKQLSRSMLFILISRFSVSFAKFMVFPFLAVYLNHHTELSIVQIGFLIGLSPLASTIFGLVGGLIVDKIGPRYIFMTSLFVNAIFLPGYVLFNNFYMLCLVAIVSGISWNLYNTSSQTLISYTTTEERLPIVFSYSYWAFNLGGSIGPLTGVLLASLDIEIVTFIIFSLILIILSSLTPVFIRKQVSTLEETQEKRKRQTSITAMITRNISFIRMHKVLLFLTLSYFFIFFIESQFESSLVQHIELTEGNGIETIGIMMTIGTVLVLTLQPFAGHVINKFSKNTGLLVGGSLYSSGPILFLFASLSPWFWYAGMVILTLGELVIGPKIQTLIVELSDENKRGTYFSIVGIGGNLAYFLGPITGSFLISNSSITLLLSTMVFVGFFGTFLLVGVSKHKESHTRITENMEHTYSR</sequence>
<evidence type="ECO:0000256" key="6">
    <source>
        <dbReference type="ARBA" id="ARBA00023136"/>
    </source>
</evidence>
<dbReference type="Proteomes" id="UP000011746">
    <property type="component" value="Unassembled WGS sequence"/>
</dbReference>
<feature type="transmembrane region" description="Helical" evidence="7">
    <location>
        <begin position="172"/>
        <end position="193"/>
    </location>
</feature>
<dbReference type="InterPro" id="IPR036259">
    <property type="entry name" value="MFS_trans_sf"/>
</dbReference>
<feature type="transmembrane region" description="Helical" evidence="7">
    <location>
        <begin position="267"/>
        <end position="288"/>
    </location>
</feature>
<feature type="transmembrane region" description="Helical" evidence="7">
    <location>
        <begin position="106"/>
        <end position="123"/>
    </location>
</feature>
<dbReference type="PROSITE" id="PS50850">
    <property type="entry name" value="MFS"/>
    <property type="match status" value="1"/>
</dbReference>
<evidence type="ECO:0000313" key="12">
    <source>
        <dbReference type="Proteomes" id="UP000092654"/>
    </source>
</evidence>
<dbReference type="Pfam" id="PF07690">
    <property type="entry name" value="MFS_1"/>
    <property type="match status" value="2"/>
</dbReference>
<proteinExistence type="predicted"/>
<evidence type="ECO:0000313" key="9">
    <source>
        <dbReference type="EMBL" id="APC65554.1"/>
    </source>
</evidence>
<feature type="domain" description="Major facilitator superfamily (MFS) profile" evidence="8">
    <location>
        <begin position="18"/>
        <end position="406"/>
    </location>
</feature>
<dbReference type="GO" id="GO:0005886">
    <property type="term" value="C:plasma membrane"/>
    <property type="evidence" value="ECO:0007669"/>
    <property type="project" value="UniProtKB-SubCell"/>
</dbReference>
<dbReference type="Proteomes" id="UP000092654">
    <property type="component" value="Chromosome"/>
</dbReference>
<name>K2GK07_9BACI</name>
<gene>
    <name evidence="9" type="ORF">AAV35_014085</name>
    <name evidence="10" type="ORF">MJ3_11945</name>
</gene>
<evidence type="ECO:0000256" key="4">
    <source>
        <dbReference type="ARBA" id="ARBA00022692"/>
    </source>
</evidence>
<dbReference type="PANTHER" id="PTHR23517:SF2">
    <property type="entry name" value="MULTIDRUG RESISTANCE PROTEIN MDTH"/>
    <property type="match status" value="1"/>
</dbReference>
<evidence type="ECO:0000256" key="5">
    <source>
        <dbReference type="ARBA" id="ARBA00022989"/>
    </source>
</evidence>
<keyword evidence="3" id="KW-1003">Cell membrane</keyword>
<dbReference type="EMBL" id="AMPQ01000041">
    <property type="protein sequence ID" value="EKE30774.1"/>
    <property type="molecule type" value="Genomic_DNA"/>
</dbReference>
<feature type="transmembrane region" description="Helical" evidence="7">
    <location>
        <begin position="143"/>
        <end position="166"/>
    </location>
</feature>
<dbReference type="EMBL" id="CP011361">
    <property type="protein sequence ID" value="APC65554.1"/>
    <property type="molecule type" value="Genomic_DNA"/>
</dbReference>
<feature type="transmembrane region" description="Helical" evidence="7">
    <location>
        <begin position="229"/>
        <end position="247"/>
    </location>
</feature>
<dbReference type="OrthoDB" id="8952229at2"/>
<dbReference type="AlphaFoldDB" id="K2GK07"/>
<dbReference type="SUPFAM" id="SSF103473">
    <property type="entry name" value="MFS general substrate transporter"/>
    <property type="match status" value="1"/>
</dbReference>
<dbReference type="InterPro" id="IPR011701">
    <property type="entry name" value="MFS"/>
</dbReference>
<keyword evidence="11" id="KW-1185">Reference proteome</keyword>
<keyword evidence="5 7" id="KW-1133">Transmembrane helix</keyword>
<dbReference type="InterPro" id="IPR020846">
    <property type="entry name" value="MFS_dom"/>
</dbReference>
<dbReference type="STRING" id="1230341.AAV35_014085"/>
<evidence type="ECO:0000313" key="11">
    <source>
        <dbReference type="Proteomes" id="UP000011746"/>
    </source>
</evidence>
<dbReference type="InterPro" id="IPR050171">
    <property type="entry name" value="MFS_Transporters"/>
</dbReference>
<dbReference type="KEGG" id="sje:AAV35_014085"/>
<keyword evidence="6 7" id="KW-0472">Membrane</keyword>
<feature type="transmembrane region" description="Helical" evidence="7">
    <location>
        <begin position="84"/>
        <end position="100"/>
    </location>
</feature>
<keyword evidence="4 7" id="KW-0812">Transmembrane</keyword>
<dbReference type="Gene3D" id="1.20.1250.20">
    <property type="entry name" value="MFS general substrate transporter like domains"/>
    <property type="match status" value="2"/>
</dbReference>
<feature type="transmembrane region" description="Helical" evidence="7">
    <location>
        <begin position="319"/>
        <end position="335"/>
    </location>
</feature>